<comment type="caution">
    <text evidence="1">The sequence shown here is derived from an EMBL/GenBank/DDBJ whole genome shotgun (WGS) entry which is preliminary data.</text>
</comment>
<sequence length="169" mass="19214">MESISIAFSVFLSTISGGMQSHVSDVMGSDLQTQVVKYQDYNVDYQYQFWKVKHDSVCAITKHELVSEYSECTVAAKSFFIETCSHLTNNKREHWKHKKLENMYCSAAVSYEPTIAQISMPTAKQAELLDAQQACSMLTLQARQSQSRQHISQRDKACAAYRQLKVLAE</sequence>
<dbReference type="EMBL" id="BAAADG010000018">
    <property type="protein sequence ID" value="GAA0230848.1"/>
    <property type="molecule type" value="Genomic_DNA"/>
</dbReference>
<evidence type="ECO:0000313" key="1">
    <source>
        <dbReference type="EMBL" id="GAA0230848.1"/>
    </source>
</evidence>
<evidence type="ECO:0008006" key="3">
    <source>
        <dbReference type="Google" id="ProtNLM"/>
    </source>
</evidence>
<dbReference type="Proteomes" id="UP001501476">
    <property type="component" value="Unassembled WGS sequence"/>
</dbReference>
<evidence type="ECO:0000313" key="2">
    <source>
        <dbReference type="Proteomes" id="UP001501476"/>
    </source>
</evidence>
<name>A0ABP3DES9_9GAMM</name>
<reference evidence="2" key="1">
    <citation type="journal article" date="2019" name="Int. J. Syst. Evol. Microbiol.">
        <title>The Global Catalogue of Microorganisms (GCM) 10K type strain sequencing project: providing services to taxonomists for standard genome sequencing and annotation.</title>
        <authorList>
            <consortium name="The Broad Institute Genomics Platform"/>
            <consortium name="The Broad Institute Genome Sequencing Center for Infectious Disease"/>
            <person name="Wu L."/>
            <person name="Ma J."/>
        </authorList>
    </citation>
    <scope>NUCLEOTIDE SEQUENCE [LARGE SCALE GENOMIC DNA]</scope>
    <source>
        <strain evidence="2">JCM 6886</strain>
    </source>
</reference>
<organism evidence="1 2">
    <name type="scientific">Methylophaga marina</name>
    <dbReference type="NCBI Taxonomy" id="45495"/>
    <lineage>
        <taxon>Bacteria</taxon>
        <taxon>Pseudomonadati</taxon>
        <taxon>Pseudomonadota</taxon>
        <taxon>Gammaproteobacteria</taxon>
        <taxon>Thiotrichales</taxon>
        <taxon>Piscirickettsiaceae</taxon>
        <taxon>Methylophaga</taxon>
    </lineage>
</organism>
<dbReference type="RefSeq" id="WP_286305836.1">
    <property type="nucleotide sequence ID" value="NZ_AP027741.1"/>
</dbReference>
<keyword evidence="2" id="KW-1185">Reference proteome</keyword>
<proteinExistence type="predicted"/>
<gene>
    <name evidence="1" type="ORF">GCM10008964_22470</name>
</gene>
<protein>
    <recommendedName>
        <fullName evidence="3">Secreted protein</fullName>
    </recommendedName>
</protein>
<accession>A0ABP3DES9</accession>